<dbReference type="Gene3D" id="3.40.50.620">
    <property type="entry name" value="HUPs"/>
    <property type="match status" value="1"/>
</dbReference>
<feature type="region of interest" description="Disordered" evidence="1">
    <location>
        <begin position="343"/>
        <end position="365"/>
    </location>
</feature>
<evidence type="ECO:0000313" key="4">
    <source>
        <dbReference type="EMBL" id="CAG8595009.1"/>
    </source>
</evidence>
<keyword evidence="5" id="KW-1185">Reference proteome</keyword>
<keyword evidence="2" id="KW-0812">Transmembrane</keyword>
<dbReference type="PANTHER" id="PTHR12039">
    <property type="entry name" value="NICOTINAMIDE MONONUCLEOTIDE ADENYLYLTRANSFERASE"/>
    <property type="match status" value="1"/>
</dbReference>
<evidence type="ECO:0000313" key="5">
    <source>
        <dbReference type="Proteomes" id="UP000789739"/>
    </source>
</evidence>
<dbReference type="InterPro" id="IPR051182">
    <property type="entry name" value="Euk_NMN_adenylyltrnsfrase"/>
</dbReference>
<organism evidence="4 5">
    <name type="scientific">Paraglomus brasilianum</name>
    <dbReference type="NCBI Taxonomy" id="144538"/>
    <lineage>
        <taxon>Eukaryota</taxon>
        <taxon>Fungi</taxon>
        <taxon>Fungi incertae sedis</taxon>
        <taxon>Mucoromycota</taxon>
        <taxon>Glomeromycotina</taxon>
        <taxon>Glomeromycetes</taxon>
        <taxon>Paraglomerales</taxon>
        <taxon>Paraglomeraceae</taxon>
        <taxon>Paraglomus</taxon>
    </lineage>
</organism>
<dbReference type="Pfam" id="PF01467">
    <property type="entry name" value="CTP_transf_like"/>
    <property type="match status" value="1"/>
</dbReference>
<dbReference type="InterPro" id="IPR014729">
    <property type="entry name" value="Rossmann-like_a/b/a_fold"/>
</dbReference>
<comment type="caution">
    <text evidence="4">The sequence shown here is derived from an EMBL/GenBank/DDBJ whole genome shotgun (WGS) entry which is preliminary data.</text>
</comment>
<dbReference type="EMBL" id="CAJVPI010001111">
    <property type="protein sequence ID" value="CAG8595009.1"/>
    <property type="molecule type" value="Genomic_DNA"/>
</dbReference>
<dbReference type="GO" id="GO:0009435">
    <property type="term" value="P:NAD+ biosynthetic process"/>
    <property type="evidence" value="ECO:0007669"/>
    <property type="project" value="TreeGrafter"/>
</dbReference>
<dbReference type="InterPro" id="IPR004821">
    <property type="entry name" value="Cyt_trans-like"/>
</dbReference>
<keyword evidence="2" id="KW-1133">Transmembrane helix</keyword>
<proteinExistence type="predicted"/>
<dbReference type="SUPFAM" id="SSF52374">
    <property type="entry name" value="Nucleotidylyl transferase"/>
    <property type="match status" value="1"/>
</dbReference>
<gene>
    <name evidence="4" type="ORF">PBRASI_LOCUS7330</name>
</gene>
<feature type="compositionally biased region" description="Polar residues" evidence="1">
    <location>
        <begin position="354"/>
        <end position="365"/>
    </location>
</feature>
<dbReference type="OrthoDB" id="422187at2759"/>
<dbReference type="GO" id="GO:0004515">
    <property type="term" value="F:nicotinate-nucleotide adenylyltransferase activity"/>
    <property type="evidence" value="ECO:0007669"/>
    <property type="project" value="TreeGrafter"/>
</dbReference>
<evidence type="ECO:0000256" key="1">
    <source>
        <dbReference type="SAM" id="MobiDB-lite"/>
    </source>
</evidence>
<feature type="transmembrane region" description="Helical" evidence="2">
    <location>
        <begin position="296"/>
        <end position="317"/>
    </location>
</feature>
<dbReference type="Proteomes" id="UP000789739">
    <property type="component" value="Unassembled WGS sequence"/>
</dbReference>
<evidence type="ECO:0000256" key="2">
    <source>
        <dbReference type="SAM" id="Phobius"/>
    </source>
</evidence>
<dbReference type="AlphaFoldDB" id="A0A9N9CDF3"/>
<accession>A0A9N9CDF3</accession>
<evidence type="ECO:0000259" key="3">
    <source>
        <dbReference type="Pfam" id="PF01467"/>
    </source>
</evidence>
<dbReference type="GO" id="GO:0000309">
    <property type="term" value="F:nicotinamide-nucleotide adenylyltransferase activity"/>
    <property type="evidence" value="ECO:0007669"/>
    <property type="project" value="TreeGrafter"/>
</dbReference>
<reference evidence="4" key="1">
    <citation type="submission" date="2021-06" db="EMBL/GenBank/DDBJ databases">
        <authorList>
            <person name="Kallberg Y."/>
            <person name="Tangrot J."/>
            <person name="Rosling A."/>
        </authorList>
    </citation>
    <scope>NUCLEOTIDE SEQUENCE</scope>
    <source>
        <strain evidence="4">BR232B</strain>
    </source>
</reference>
<dbReference type="PANTHER" id="PTHR12039:SF0">
    <property type="entry name" value="NICOTINAMIDE-NUCLEOTIDE ADENYLYLTRANSFERASE"/>
    <property type="match status" value="1"/>
</dbReference>
<protein>
    <submittedName>
        <fullName evidence="4">8429_t:CDS:1</fullName>
    </submittedName>
</protein>
<name>A0A9N9CDF3_9GLOM</name>
<keyword evidence="2" id="KW-0472">Membrane</keyword>
<sequence>MSCFSNQSILTPLSKLRGNISSSLSSASRLIVLLTTGSFNPIHTYHVHNLELAKSALEKSSPNNIVIGGFLSPSQDLYVRSKLGRFAIDVDHRITMCQLATMHSNWIDVCTWEAKANEDNFVDFVYVIRRMQEFLQDQINRKVFVYYVCGSDHAIRTGVSGCDGGLVIVGRAVGDSNNQRRKCEKILDMVYGRGVWNEFTVYINGDGGNYHLYAEFETGGKSVNSRAERNKSSASIRQKFSIKKIQSKRFLDNTNRSWATIKQTHHQHHQTTSIVISFQLSNKQYHHNLHPTKMQYSQIVALFALFALLGLAFAAPFDRSVHGIERRQTQADLQGDTVPVKSENGTLELYNPKDNATLTNSTAGP</sequence>
<feature type="domain" description="Cytidyltransferase-like" evidence="3">
    <location>
        <begin position="34"/>
        <end position="137"/>
    </location>
</feature>